<dbReference type="PANTHER" id="PTHR47152:SF1">
    <property type="entry name" value="SLL1186 PROTEIN"/>
    <property type="match status" value="1"/>
</dbReference>
<comment type="caution">
    <text evidence="2">The sequence shown here is derived from an EMBL/GenBank/DDBJ whole genome shotgun (WGS) entry which is preliminary data.</text>
</comment>
<evidence type="ECO:0000313" key="2">
    <source>
        <dbReference type="EMBL" id="MBE9191571.1"/>
    </source>
</evidence>
<reference evidence="2 3" key="1">
    <citation type="submission" date="2020-10" db="EMBL/GenBank/DDBJ databases">
        <authorList>
            <person name="Castelo-Branco R."/>
            <person name="Eusebio N."/>
            <person name="Adriana R."/>
            <person name="Vieira A."/>
            <person name="Brugerolle De Fraissinette N."/>
            <person name="Rezende De Castro R."/>
            <person name="Schneider M.P."/>
            <person name="Vasconcelos V."/>
            <person name="Leao P.N."/>
        </authorList>
    </citation>
    <scope>NUCLEOTIDE SEQUENCE [LARGE SCALE GENOMIC DNA]</scope>
    <source>
        <strain evidence="2 3">LEGE 06123</strain>
    </source>
</reference>
<dbReference type="InterPro" id="IPR011335">
    <property type="entry name" value="Restrct_endonuc-II-like"/>
</dbReference>
<keyword evidence="2" id="KW-0255">Endonuclease</keyword>
<evidence type="ECO:0000259" key="1">
    <source>
        <dbReference type="Pfam" id="PF05685"/>
    </source>
</evidence>
<evidence type="ECO:0000313" key="3">
    <source>
        <dbReference type="Proteomes" id="UP000651156"/>
    </source>
</evidence>
<dbReference type="CDD" id="cd06260">
    <property type="entry name" value="DUF820-like"/>
    <property type="match status" value="1"/>
</dbReference>
<proteinExistence type="predicted"/>
<dbReference type="EMBL" id="JADEWN010000035">
    <property type="protein sequence ID" value="MBE9191571.1"/>
    <property type="molecule type" value="Genomic_DNA"/>
</dbReference>
<dbReference type="GO" id="GO:0004519">
    <property type="term" value="F:endonuclease activity"/>
    <property type="evidence" value="ECO:0007669"/>
    <property type="project" value="UniProtKB-KW"/>
</dbReference>
<dbReference type="InterPro" id="IPR012296">
    <property type="entry name" value="Nuclease_put_TT1808"/>
</dbReference>
<protein>
    <submittedName>
        <fullName evidence="2">Uma2 family endonuclease</fullName>
    </submittedName>
</protein>
<keyword evidence="3" id="KW-1185">Reference proteome</keyword>
<dbReference type="InterPro" id="IPR008538">
    <property type="entry name" value="Uma2"/>
</dbReference>
<dbReference type="Proteomes" id="UP000651156">
    <property type="component" value="Unassembled WGS sequence"/>
</dbReference>
<feature type="domain" description="Putative restriction endonuclease" evidence="1">
    <location>
        <begin position="51"/>
        <end position="189"/>
    </location>
</feature>
<keyword evidence="2" id="KW-0540">Nuclease</keyword>
<dbReference type="RefSeq" id="WP_193932704.1">
    <property type="nucleotide sequence ID" value="NZ_CAWPMZ010000067.1"/>
</dbReference>
<sequence length="215" mass="25097">MYLTITKDNIDLPLGAEVILRHQSWIDYQELLTSRQDKAAIKIYFDATTHEIRIIAPLPEHGKKSDTLSDLVKSLLRHLRKDWESFDSITLKRFEKKGVEPDACFYIQNREAILGKERIDLESDPPPDLALEIDLTSFTKFEDYTAIGVPELWIYRNQTLNIYLFDGQQYRESLKSSLFPTIPVKELIPIYVERAWNAGSSVALREFENILREQY</sequence>
<dbReference type="Gene3D" id="3.90.1570.10">
    <property type="entry name" value="tt1808, chain A"/>
    <property type="match status" value="1"/>
</dbReference>
<dbReference type="PANTHER" id="PTHR47152">
    <property type="entry name" value="SLR2084 PROTEIN-RELATED"/>
    <property type="match status" value="1"/>
</dbReference>
<dbReference type="Pfam" id="PF05685">
    <property type="entry name" value="Uma2"/>
    <property type="match status" value="1"/>
</dbReference>
<gene>
    <name evidence="2" type="ORF">IQ230_14680</name>
</gene>
<accession>A0ABR9UTH4</accession>
<organism evidence="2 3">
    <name type="scientific">Gloeocapsopsis crepidinum LEGE 06123</name>
    <dbReference type="NCBI Taxonomy" id="588587"/>
    <lineage>
        <taxon>Bacteria</taxon>
        <taxon>Bacillati</taxon>
        <taxon>Cyanobacteriota</taxon>
        <taxon>Cyanophyceae</taxon>
        <taxon>Oscillatoriophycideae</taxon>
        <taxon>Chroococcales</taxon>
        <taxon>Chroococcaceae</taxon>
        <taxon>Gloeocapsopsis</taxon>
    </lineage>
</organism>
<name>A0ABR9UTH4_9CHRO</name>
<dbReference type="SUPFAM" id="SSF52980">
    <property type="entry name" value="Restriction endonuclease-like"/>
    <property type="match status" value="1"/>
</dbReference>
<keyword evidence="2" id="KW-0378">Hydrolase</keyword>